<proteinExistence type="predicted"/>
<name>A0A0E9T658_ANGAN</name>
<protein>
    <submittedName>
        <fullName evidence="1">Uncharacterized protein</fullName>
    </submittedName>
</protein>
<dbReference type="EMBL" id="GBXM01060167">
    <property type="protein sequence ID" value="JAH48410.1"/>
    <property type="molecule type" value="Transcribed_RNA"/>
</dbReference>
<sequence length="23" mass="2628">MRCFDLLPIAIISEDHKPASENK</sequence>
<organism evidence="1">
    <name type="scientific">Anguilla anguilla</name>
    <name type="common">European freshwater eel</name>
    <name type="synonym">Muraena anguilla</name>
    <dbReference type="NCBI Taxonomy" id="7936"/>
    <lineage>
        <taxon>Eukaryota</taxon>
        <taxon>Metazoa</taxon>
        <taxon>Chordata</taxon>
        <taxon>Craniata</taxon>
        <taxon>Vertebrata</taxon>
        <taxon>Euteleostomi</taxon>
        <taxon>Actinopterygii</taxon>
        <taxon>Neopterygii</taxon>
        <taxon>Teleostei</taxon>
        <taxon>Anguilliformes</taxon>
        <taxon>Anguillidae</taxon>
        <taxon>Anguilla</taxon>
    </lineage>
</organism>
<evidence type="ECO:0000313" key="1">
    <source>
        <dbReference type="EMBL" id="JAH48410.1"/>
    </source>
</evidence>
<reference evidence="1" key="2">
    <citation type="journal article" date="2015" name="Fish Shellfish Immunol.">
        <title>Early steps in the European eel (Anguilla anguilla)-Vibrio vulnificus interaction in the gills: Role of the RtxA13 toxin.</title>
        <authorList>
            <person name="Callol A."/>
            <person name="Pajuelo D."/>
            <person name="Ebbesson L."/>
            <person name="Teles M."/>
            <person name="MacKenzie S."/>
            <person name="Amaro C."/>
        </authorList>
    </citation>
    <scope>NUCLEOTIDE SEQUENCE</scope>
</reference>
<reference evidence="1" key="1">
    <citation type="submission" date="2014-11" db="EMBL/GenBank/DDBJ databases">
        <authorList>
            <person name="Amaro Gonzalez C."/>
        </authorList>
    </citation>
    <scope>NUCLEOTIDE SEQUENCE</scope>
</reference>
<accession>A0A0E9T658</accession>
<dbReference type="AlphaFoldDB" id="A0A0E9T658"/>